<keyword evidence="3" id="KW-1185">Reference proteome</keyword>
<reference evidence="2 3" key="1">
    <citation type="submission" date="2016-05" db="EMBL/GenBank/DDBJ databases">
        <title>A degradative enzymes factory behind the ericoid mycorrhizal symbiosis.</title>
        <authorList>
            <consortium name="DOE Joint Genome Institute"/>
            <person name="Martino E."/>
            <person name="Morin E."/>
            <person name="Grelet G."/>
            <person name="Kuo A."/>
            <person name="Kohler A."/>
            <person name="Daghino S."/>
            <person name="Barry K."/>
            <person name="Choi C."/>
            <person name="Cichocki N."/>
            <person name="Clum A."/>
            <person name="Copeland A."/>
            <person name="Hainaut M."/>
            <person name="Haridas S."/>
            <person name="Labutti K."/>
            <person name="Lindquist E."/>
            <person name="Lipzen A."/>
            <person name="Khouja H.-R."/>
            <person name="Murat C."/>
            <person name="Ohm R."/>
            <person name="Olson A."/>
            <person name="Spatafora J."/>
            <person name="Veneault-Fourrey C."/>
            <person name="Henrissat B."/>
            <person name="Grigoriev I."/>
            <person name="Martin F."/>
            <person name="Perotto S."/>
        </authorList>
    </citation>
    <scope>NUCLEOTIDE SEQUENCE [LARGE SCALE GENOMIC DNA]</scope>
    <source>
        <strain evidence="2 3">UAMH 7357</strain>
    </source>
</reference>
<dbReference type="Pfam" id="PF22893">
    <property type="entry name" value="ULD_2"/>
    <property type="match status" value="1"/>
</dbReference>
<evidence type="ECO:0000313" key="3">
    <source>
        <dbReference type="Proteomes" id="UP000235672"/>
    </source>
</evidence>
<evidence type="ECO:0000259" key="1">
    <source>
        <dbReference type="Pfam" id="PF22893"/>
    </source>
</evidence>
<accession>A0A2J6QH08</accession>
<name>A0A2J6QH08_9HELO</name>
<dbReference type="PANTHER" id="PTHR38886:SF1">
    <property type="entry name" value="NACHT-NTPASE AND P-LOOP NTPASES N-TERMINAL DOMAIN-CONTAINING PROTEIN"/>
    <property type="match status" value="1"/>
</dbReference>
<evidence type="ECO:0000313" key="2">
    <source>
        <dbReference type="EMBL" id="PMD25555.1"/>
    </source>
</evidence>
<dbReference type="AlphaFoldDB" id="A0A2J6QH08"/>
<dbReference type="Proteomes" id="UP000235672">
    <property type="component" value="Unassembled WGS sequence"/>
</dbReference>
<dbReference type="OrthoDB" id="3045089at2759"/>
<dbReference type="EMBL" id="KZ613470">
    <property type="protein sequence ID" value="PMD25555.1"/>
    <property type="molecule type" value="Genomic_DNA"/>
</dbReference>
<dbReference type="InterPro" id="IPR054464">
    <property type="entry name" value="ULD_fung"/>
</dbReference>
<feature type="domain" description="Ubiquitin-like" evidence="1">
    <location>
        <begin position="263"/>
        <end position="341"/>
    </location>
</feature>
<sequence length="627" mass="70235">MSFGFSLGDFLAASNLISQVVSALREAGGSSFQYQRLRLELDALGLALREVDQLVPVEGLEASVEAIKATALSCQLPLREFLQSIAKYDQGLGAGHSAGIMKDVLYKVKWVASKKLEAIMKLRAEIVGYLGGINLLLGLYQVKLRILAEKKARQRFECLTASLANLQVQTRAVAGNVEGFRAQVQQGTLIVQADIERSKKEASYAVQRLDQRCKATMAKLLEKVGSLSEVTLKTSLKITEMYNIMVLIRSRLCGPNISHTWFQEPMRFEDPYGRILPIPVEYNYMMIEGLVRGKFQSGRGKSLVERGQWQLFDSTNTKNIFSPENWEPIPGMRITMAVIIPQRSDGMLCPRLNCPSRSYTDAPGGGKNCAICGSWFELIPDDKMYQRITELDGTGIGAHPHAPDANSENEIMEEVEATDTRENQDSDVYAESDDLRFLKNARLQPTQWIDIPLEQTGIPTEQFFQLALCAIKTYRESVLACGKDKLSETIRSLSYILVHLLEGRKQLGTPLNNPKIVYKLEKVVPACHSTLRAMDTVLTRYNLLGDSIKASRSLWRTVKLGNGELISVEELRRKLATDTEEFTIIAGTIQVSQNKSQQSLQTIIETENFVTIRLRNGELVKRPSLFW</sequence>
<dbReference type="PANTHER" id="PTHR38886">
    <property type="entry name" value="SESA DOMAIN-CONTAINING PROTEIN"/>
    <property type="match status" value="1"/>
</dbReference>
<gene>
    <name evidence="2" type="ORF">NA56DRAFT_745324</name>
</gene>
<protein>
    <recommendedName>
        <fullName evidence="1">Ubiquitin-like domain-containing protein</fullName>
    </recommendedName>
</protein>
<organism evidence="2 3">
    <name type="scientific">Hyaloscypha hepaticicola</name>
    <dbReference type="NCBI Taxonomy" id="2082293"/>
    <lineage>
        <taxon>Eukaryota</taxon>
        <taxon>Fungi</taxon>
        <taxon>Dikarya</taxon>
        <taxon>Ascomycota</taxon>
        <taxon>Pezizomycotina</taxon>
        <taxon>Leotiomycetes</taxon>
        <taxon>Helotiales</taxon>
        <taxon>Hyaloscyphaceae</taxon>
        <taxon>Hyaloscypha</taxon>
    </lineage>
</organism>
<proteinExistence type="predicted"/>